<dbReference type="EMBL" id="ATNB01000024">
    <property type="protein sequence ID" value="EPP35678.1"/>
    <property type="molecule type" value="Genomic_DNA"/>
</dbReference>
<comment type="caution">
    <text evidence="1">The sequence shown here is derived from an EMBL/GenBank/DDBJ whole genome shotgun (WGS) entry which is preliminary data.</text>
</comment>
<name>S7J5Y0_9CHLA</name>
<evidence type="ECO:0000313" key="2">
    <source>
        <dbReference type="Proteomes" id="UP000016200"/>
    </source>
</evidence>
<dbReference type="Proteomes" id="UP000016200">
    <property type="component" value="Unassembled WGS sequence"/>
</dbReference>
<gene>
    <name evidence="1" type="ORF">CP10139811_0060</name>
</gene>
<protein>
    <submittedName>
        <fullName evidence="1">Uncharacterized protein</fullName>
    </submittedName>
</protein>
<proteinExistence type="predicted"/>
<reference evidence="1 2" key="1">
    <citation type="submission" date="2013-04" db="EMBL/GenBank/DDBJ databases">
        <title>Genome sequence of Chlamydia psittaci 10-1398/11.</title>
        <authorList>
            <person name="Huot-Creasy H."/>
            <person name="McCracken C.L."/>
            <person name="Humphries M."/>
            <person name="Sachse K."/>
            <person name="Laroucau K."/>
            <person name="Bavoil P."/>
            <person name="Myers G.S."/>
        </authorList>
    </citation>
    <scope>NUCLEOTIDE SEQUENCE [LARGE SCALE GENOMIC DNA]</scope>
    <source>
        <strain evidence="1 2">10_1398_11</strain>
    </source>
</reference>
<evidence type="ECO:0000313" key="1">
    <source>
        <dbReference type="EMBL" id="EPP35678.1"/>
    </source>
</evidence>
<dbReference type="AlphaFoldDB" id="S7J5Y0"/>
<accession>S7J5Y0</accession>
<dbReference type="HOGENOM" id="CLU_3150945_0_0_0"/>
<organism evidence="1 2">
    <name type="scientific">Chlamydia ibidis</name>
    <dbReference type="NCBI Taxonomy" id="1405396"/>
    <lineage>
        <taxon>Bacteria</taxon>
        <taxon>Pseudomonadati</taxon>
        <taxon>Chlamydiota</taxon>
        <taxon>Chlamydiia</taxon>
        <taxon>Chlamydiales</taxon>
        <taxon>Chlamydiaceae</taxon>
        <taxon>Chlamydia/Chlamydophila group</taxon>
        <taxon>Chlamydia</taxon>
    </lineage>
</organism>
<sequence>MNLTIFILYINLEETLETNSVRSEPLLVFRMERHFIGAMYAEYAKFST</sequence>